<dbReference type="AlphaFoldDB" id="A0A6J4MPP8"/>
<sequence>MQERIDQNVSFGGAIAYVIKRSHSFSMIVARLVVMLSKLENDLTLAAATLFH</sequence>
<accession>A0A6J4MPP8</accession>
<proteinExistence type="predicted"/>
<reference evidence="1" key="1">
    <citation type="submission" date="2020-02" db="EMBL/GenBank/DDBJ databases">
        <authorList>
            <person name="Meier V. D."/>
        </authorList>
    </citation>
    <scope>NUCLEOTIDE SEQUENCE</scope>
    <source>
        <strain evidence="1">AVDCRST_MAG94</strain>
    </source>
</reference>
<gene>
    <name evidence="1" type="ORF">AVDCRST_MAG94-3523</name>
</gene>
<dbReference type="EMBL" id="CADCTY010001224">
    <property type="protein sequence ID" value="CAA9363294.1"/>
    <property type="molecule type" value="Genomic_DNA"/>
</dbReference>
<organism evidence="1">
    <name type="scientific">uncultured Leptolyngbya sp</name>
    <dbReference type="NCBI Taxonomy" id="332963"/>
    <lineage>
        <taxon>Bacteria</taxon>
        <taxon>Bacillati</taxon>
        <taxon>Cyanobacteriota</taxon>
        <taxon>Cyanophyceae</taxon>
        <taxon>Leptolyngbyales</taxon>
        <taxon>Leptolyngbyaceae</taxon>
        <taxon>Leptolyngbya group</taxon>
        <taxon>Leptolyngbya</taxon>
        <taxon>environmental samples</taxon>
    </lineage>
</organism>
<protein>
    <submittedName>
        <fullName evidence="1">Uncharacterized protein</fullName>
    </submittedName>
</protein>
<evidence type="ECO:0000313" key="1">
    <source>
        <dbReference type="EMBL" id="CAA9363294.1"/>
    </source>
</evidence>
<name>A0A6J4MPP8_9CYAN</name>